<feature type="region of interest" description="Disordered" evidence="10">
    <location>
        <begin position="548"/>
        <end position="613"/>
    </location>
</feature>
<dbReference type="FunFam" id="3.30.56.70:FF:000001">
    <property type="entry name" value="tRNA (guanine(26)-N(2))-dimethyltransferase"/>
    <property type="match status" value="1"/>
</dbReference>
<reference evidence="11" key="2">
    <citation type="submission" date="2021-01" db="UniProtKB">
        <authorList>
            <consortium name="EnsemblMetazoa"/>
        </authorList>
    </citation>
    <scope>IDENTIFICATION</scope>
</reference>
<comment type="similarity">
    <text evidence="9">Belongs to the class I-like SAM-binding methyltransferase superfamily. Trm1 family.</text>
</comment>
<dbReference type="InParanoid" id="A0A7M7NS79"/>
<sequence length="613" mass="68865">MIFLSIWSRALAGHSLHLSPVIPNIRTSTKQFLKKSEGVSQIAKLFHCDQRRSRPINMSEDEGKEEPAIVEEGRARIVFPNPNEVFYNPAQVINRDLSLAVTGLFVEDFLQGKEMKVSYEYRDETKDTDDTQQETVSENNVCYPGQKCEEGITFLEALSASGLRSVRIAKEVPGIKRVVANDFSEEAVRDIERNIQFNNVEDLVEASHSDASLLMYKHRFKDSFNVVDLDPYGSAAQFLDSGVQAVRNGGLLCVTCTDMAVLCGNHGHACFAKYGAMALRTKFCNEMALRILLQCIETQATRYNRYIVPVLSVAVDFYVRVFVRVHISQSKVKYSPSKKALVYHCSGCGSFNLQRLGKVSFKENNPNPIFQPATGPPVDKSCQHCDSSFHVGGPIWADPIHDVSFVKRLITHIDTYPDRFKYKDRMKGMMTVVSEELSDCPLYYITSHLCNVVHCECPSQEKVRSAILNAGYRVSISHASPEALKTDAPASVIWDIIRAWVKDHPVSEKRLAASSPAASILSKDSSIKVNFDPHPDAIPKSRQMVRFPENPQANWGPKARAKMMAGDETLEDKRKRLQGKRSKRKRDGSSDEEKKQLKVAASEQEDSNNTMMR</sequence>
<dbReference type="Proteomes" id="UP000007110">
    <property type="component" value="Unassembled WGS sequence"/>
</dbReference>
<evidence type="ECO:0000313" key="11">
    <source>
        <dbReference type="EnsemblMetazoa" id="XP_030839934"/>
    </source>
</evidence>
<dbReference type="SUPFAM" id="SSF53335">
    <property type="entry name" value="S-adenosyl-L-methionine-dependent methyltransferases"/>
    <property type="match status" value="1"/>
</dbReference>
<evidence type="ECO:0000256" key="1">
    <source>
        <dbReference type="ARBA" id="ARBA00022555"/>
    </source>
</evidence>
<dbReference type="EnsemblMetazoa" id="XM_030984074">
    <property type="protein sequence ID" value="XP_030839934"/>
    <property type="gene ID" value="LOC585741"/>
</dbReference>
<keyword evidence="4 9" id="KW-0949">S-adenosyl-L-methionine</keyword>
<keyword evidence="2 9" id="KW-0489">Methyltransferase</keyword>
<reference evidence="12" key="1">
    <citation type="submission" date="2015-02" db="EMBL/GenBank/DDBJ databases">
        <title>Genome sequencing for Strongylocentrotus purpuratus.</title>
        <authorList>
            <person name="Murali S."/>
            <person name="Liu Y."/>
            <person name="Vee V."/>
            <person name="English A."/>
            <person name="Wang M."/>
            <person name="Skinner E."/>
            <person name="Han Y."/>
            <person name="Muzny D.M."/>
            <person name="Worley K.C."/>
            <person name="Gibbs R.A."/>
        </authorList>
    </citation>
    <scope>NUCLEOTIDE SEQUENCE</scope>
</reference>
<evidence type="ECO:0000256" key="6">
    <source>
        <dbReference type="ARBA" id="ARBA00022884"/>
    </source>
</evidence>
<name>A0A7M7NS79_STRPU</name>
<dbReference type="PROSITE" id="PS51626">
    <property type="entry name" value="SAM_MT_TRM1"/>
    <property type="match status" value="1"/>
</dbReference>
<feature type="compositionally biased region" description="Basic and acidic residues" evidence="10">
    <location>
        <begin position="587"/>
        <end position="596"/>
    </location>
</feature>
<feature type="compositionally biased region" description="Basic residues" evidence="10">
    <location>
        <begin position="575"/>
        <end position="586"/>
    </location>
</feature>
<keyword evidence="1 9" id="KW-0820">tRNA-binding</keyword>
<dbReference type="Gene3D" id="3.30.56.70">
    <property type="entry name" value="N2,N2-dimethylguanosine tRNA methyltransferase, C-terminal domain"/>
    <property type="match status" value="1"/>
</dbReference>
<comment type="catalytic activity">
    <reaction evidence="8 9">
        <text>guanosine(26) in tRNA + 2 S-adenosyl-L-methionine = N(2)-dimethylguanosine(26) in tRNA + 2 S-adenosyl-L-homocysteine + 2 H(+)</text>
        <dbReference type="Rhea" id="RHEA:43140"/>
        <dbReference type="Rhea" id="RHEA-COMP:10359"/>
        <dbReference type="Rhea" id="RHEA-COMP:10360"/>
        <dbReference type="ChEBI" id="CHEBI:15378"/>
        <dbReference type="ChEBI" id="CHEBI:57856"/>
        <dbReference type="ChEBI" id="CHEBI:59789"/>
        <dbReference type="ChEBI" id="CHEBI:74269"/>
        <dbReference type="ChEBI" id="CHEBI:74513"/>
        <dbReference type="EC" id="2.1.1.216"/>
    </reaction>
</comment>
<evidence type="ECO:0000256" key="10">
    <source>
        <dbReference type="SAM" id="MobiDB-lite"/>
    </source>
</evidence>
<proteinExistence type="inferred from homology"/>
<dbReference type="AlphaFoldDB" id="A0A7M7NS79"/>
<keyword evidence="6 9" id="KW-0694">RNA-binding</keyword>
<dbReference type="PANTHER" id="PTHR10631">
    <property type="entry name" value="N 2 ,N 2 -DIMETHYLGUANOSINE TRNA METHYLTRANSFERASE"/>
    <property type="match status" value="1"/>
</dbReference>
<evidence type="ECO:0000256" key="3">
    <source>
        <dbReference type="ARBA" id="ARBA00022679"/>
    </source>
</evidence>
<evidence type="ECO:0000313" key="12">
    <source>
        <dbReference type="Proteomes" id="UP000007110"/>
    </source>
</evidence>
<dbReference type="GeneID" id="585741"/>
<organism evidence="11 12">
    <name type="scientific">Strongylocentrotus purpuratus</name>
    <name type="common">Purple sea urchin</name>
    <dbReference type="NCBI Taxonomy" id="7668"/>
    <lineage>
        <taxon>Eukaryota</taxon>
        <taxon>Metazoa</taxon>
        <taxon>Echinodermata</taxon>
        <taxon>Eleutherozoa</taxon>
        <taxon>Echinozoa</taxon>
        <taxon>Echinoidea</taxon>
        <taxon>Euechinoidea</taxon>
        <taxon>Echinacea</taxon>
        <taxon>Camarodonta</taxon>
        <taxon>Echinidea</taxon>
        <taxon>Strongylocentrotidae</taxon>
        <taxon>Strongylocentrotus</taxon>
    </lineage>
</organism>
<dbReference type="OMA" id="MKCCHEM"/>
<dbReference type="CTD" id="55621"/>
<dbReference type="RefSeq" id="XP_030839934.1">
    <property type="nucleotide sequence ID" value="XM_030984074.1"/>
</dbReference>
<accession>A0A7M7NS79</accession>
<dbReference type="GO" id="GO:0000049">
    <property type="term" value="F:tRNA binding"/>
    <property type="evidence" value="ECO:0007669"/>
    <property type="project" value="UniProtKB-UniRule"/>
</dbReference>
<evidence type="ECO:0000256" key="8">
    <source>
        <dbReference type="ARBA" id="ARBA00051897"/>
    </source>
</evidence>
<keyword evidence="3 9" id="KW-0808">Transferase</keyword>
<evidence type="ECO:0000256" key="9">
    <source>
        <dbReference type="PROSITE-ProRule" id="PRU00958"/>
    </source>
</evidence>
<evidence type="ECO:0000256" key="7">
    <source>
        <dbReference type="ARBA" id="ARBA00039099"/>
    </source>
</evidence>
<evidence type="ECO:0000256" key="4">
    <source>
        <dbReference type="ARBA" id="ARBA00022691"/>
    </source>
</evidence>
<dbReference type="EC" id="2.1.1.216" evidence="7 9"/>
<dbReference type="Pfam" id="PF02005">
    <property type="entry name" value="TRM"/>
    <property type="match status" value="1"/>
</dbReference>
<dbReference type="OrthoDB" id="6349953at2759"/>
<dbReference type="PANTHER" id="PTHR10631:SF3">
    <property type="entry name" value="TRNA (GUANINE(26)-N(2))-DIMETHYLTRANSFERASE"/>
    <property type="match status" value="1"/>
</dbReference>
<dbReference type="InterPro" id="IPR029063">
    <property type="entry name" value="SAM-dependent_MTases_sf"/>
</dbReference>
<dbReference type="NCBIfam" id="TIGR00308">
    <property type="entry name" value="TRM1"/>
    <property type="match status" value="1"/>
</dbReference>
<protein>
    <recommendedName>
        <fullName evidence="7 9">tRNA (guanine(26)-N(2))-dimethyltransferase</fullName>
        <ecNumber evidence="7 9">2.1.1.216</ecNumber>
    </recommendedName>
</protein>
<keyword evidence="5 9" id="KW-0819">tRNA processing</keyword>
<dbReference type="GO" id="GO:0002940">
    <property type="term" value="P:tRNA N2-guanine methylation"/>
    <property type="evidence" value="ECO:0000318"/>
    <property type="project" value="GO_Central"/>
</dbReference>
<evidence type="ECO:0000256" key="5">
    <source>
        <dbReference type="ARBA" id="ARBA00022694"/>
    </source>
</evidence>
<dbReference type="KEGG" id="spu:585741"/>
<dbReference type="FunCoup" id="A0A7M7NS79">
    <property type="interactions" value="2194"/>
</dbReference>
<dbReference type="GO" id="GO:0160104">
    <property type="term" value="F:tRNA (guanine(26)-N2)-dimethyltransferase activity"/>
    <property type="evidence" value="ECO:0007669"/>
    <property type="project" value="UniProtKB-UniRule"/>
</dbReference>
<evidence type="ECO:0000256" key="2">
    <source>
        <dbReference type="ARBA" id="ARBA00022603"/>
    </source>
</evidence>
<dbReference type="InterPro" id="IPR002905">
    <property type="entry name" value="Trm1"/>
</dbReference>
<dbReference type="InterPro" id="IPR042296">
    <property type="entry name" value="tRNA_met_Trm1_C"/>
</dbReference>
<dbReference type="GO" id="GO:0005634">
    <property type="term" value="C:nucleus"/>
    <property type="evidence" value="ECO:0000318"/>
    <property type="project" value="GO_Central"/>
</dbReference>
<dbReference type="Gene3D" id="3.40.50.150">
    <property type="entry name" value="Vaccinia Virus protein VP39"/>
    <property type="match status" value="1"/>
</dbReference>
<dbReference type="CDD" id="cd02440">
    <property type="entry name" value="AdoMet_MTases"/>
    <property type="match status" value="1"/>
</dbReference>
<keyword evidence="12" id="KW-1185">Reference proteome</keyword>